<reference evidence="2 3" key="1">
    <citation type="submission" date="2024-02" db="EMBL/GenBank/DDBJ databases">
        <title>A draft genome for the cacao thread blight pathogen Marasmius crinis-equi.</title>
        <authorList>
            <person name="Cohen S.P."/>
            <person name="Baruah I.K."/>
            <person name="Amoako-Attah I."/>
            <person name="Bukari Y."/>
            <person name="Meinhardt L.W."/>
            <person name="Bailey B.A."/>
        </authorList>
    </citation>
    <scope>NUCLEOTIDE SEQUENCE [LARGE SCALE GENOMIC DNA]</scope>
    <source>
        <strain evidence="2 3">GH-76</strain>
    </source>
</reference>
<comment type="caution">
    <text evidence="2">The sequence shown here is derived from an EMBL/GenBank/DDBJ whole genome shotgun (WGS) entry which is preliminary data.</text>
</comment>
<feature type="compositionally biased region" description="Polar residues" evidence="1">
    <location>
        <begin position="117"/>
        <end position="131"/>
    </location>
</feature>
<gene>
    <name evidence="2" type="ORF">V5O48_013314</name>
</gene>
<proteinExistence type="predicted"/>
<dbReference type="Proteomes" id="UP001465976">
    <property type="component" value="Unassembled WGS sequence"/>
</dbReference>
<protein>
    <submittedName>
        <fullName evidence="2">Uncharacterized protein</fullName>
    </submittedName>
</protein>
<sequence>MTQPSFFFPPDLHSPSPMLHPPSHHGSQTSSTPHPSLPPIGTVVSTGVDIQPSSNSQATSAANPADSRQMGSVTEADGGFHKDDGGGTMGDIAYGGTDQNADEGGRLMGHGPEKTNRNSLPKTTTLATRQDSSSDDTLIAVGVAELSKELGLAEWQHNRLTKMAMTPFKLGEDVPLSTVLMNVMSTASYFDCFNRSVKDDNELAGYRAVLKEMRIVLNRTFSFDQNQKGDMRAWLRYKIWDPYRRDHKEGLVDAVVNHILKNAGALNYGHIVDIPHRVTLLRSTVQELAKSVRNGFRADIRNSCDLEKVIDVEAFIKRFDKKYMFPGVNEYKSEGVVFKIMMLRRFVVDNPDMVWADEEATGTRKKGECFWSKFDSDFAAKAGVMGPNIWADTWVEFRKELVHYDRHQFPGQLTAGEAKKRKLVENASEAECNGPNKAPRLDGSDCAPSSVFQTLQTPEVSQIPQAPVSHAPQADPLKMGIAGNPRDRNTLQERQPYVNAFNAVKSLNAVDAVESFKTIKDAPPRPSTPSMPSSPSRHQGHALKTIKFLDDLKAIKRAGISKAVNCCNALKTDDPIATPSL</sequence>
<evidence type="ECO:0000313" key="2">
    <source>
        <dbReference type="EMBL" id="KAL0568673.1"/>
    </source>
</evidence>
<feature type="region of interest" description="Disordered" evidence="1">
    <location>
        <begin position="1"/>
        <end position="131"/>
    </location>
</feature>
<evidence type="ECO:0000313" key="3">
    <source>
        <dbReference type="Proteomes" id="UP001465976"/>
    </source>
</evidence>
<dbReference type="EMBL" id="JBAHYK010001283">
    <property type="protein sequence ID" value="KAL0568673.1"/>
    <property type="molecule type" value="Genomic_DNA"/>
</dbReference>
<keyword evidence="3" id="KW-1185">Reference proteome</keyword>
<feature type="compositionally biased region" description="Polar residues" evidence="1">
    <location>
        <begin position="51"/>
        <end position="62"/>
    </location>
</feature>
<feature type="region of interest" description="Disordered" evidence="1">
    <location>
        <begin position="517"/>
        <end position="540"/>
    </location>
</feature>
<accession>A0ABR3F0F7</accession>
<name>A0ABR3F0F7_9AGAR</name>
<organism evidence="2 3">
    <name type="scientific">Marasmius crinis-equi</name>
    <dbReference type="NCBI Taxonomy" id="585013"/>
    <lineage>
        <taxon>Eukaryota</taxon>
        <taxon>Fungi</taxon>
        <taxon>Dikarya</taxon>
        <taxon>Basidiomycota</taxon>
        <taxon>Agaricomycotina</taxon>
        <taxon>Agaricomycetes</taxon>
        <taxon>Agaricomycetidae</taxon>
        <taxon>Agaricales</taxon>
        <taxon>Marasmiineae</taxon>
        <taxon>Marasmiaceae</taxon>
        <taxon>Marasmius</taxon>
    </lineage>
</organism>
<evidence type="ECO:0000256" key="1">
    <source>
        <dbReference type="SAM" id="MobiDB-lite"/>
    </source>
</evidence>